<dbReference type="EMBL" id="BONJ01000026">
    <property type="protein sequence ID" value="GIG16180.1"/>
    <property type="molecule type" value="Genomic_DNA"/>
</dbReference>
<protein>
    <submittedName>
        <fullName evidence="1">Uncharacterized protein</fullName>
    </submittedName>
</protein>
<sequence length="131" mass="13380">MPLTCGNVTLIGGLKGLVRGVGPAFMTQSHTRYPPLRGESVASGPAVALMHIKFSFMRYMYASHGHANSPRITVCDTGAGPMRRAARISAAKGGNGSPASLPRTARDGCDPARVTLTHCIGCGASAGIGSG</sequence>
<keyword evidence="2" id="KW-1185">Reference proteome</keyword>
<proteinExistence type="predicted"/>
<comment type="caution">
    <text evidence="1">The sequence shown here is derived from an EMBL/GenBank/DDBJ whole genome shotgun (WGS) entry which is preliminary data.</text>
</comment>
<organism evidence="1 2">
    <name type="scientific">Catellatospora methionotrophica</name>
    <dbReference type="NCBI Taxonomy" id="121620"/>
    <lineage>
        <taxon>Bacteria</taxon>
        <taxon>Bacillati</taxon>
        <taxon>Actinomycetota</taxon>
        <taxon>Actinomycetes</taxon>
        <taxon>Micromonosporales</taxon>
        <taxon>Micromonosporaceae</taxon>
        <taxon>Catellatospora</taxon>
    </lineage>
</organism>
<reference evidence="1" key="1">
    <citation type="submission" date="2021-01" db="EMBL/GenBank/DDBJ databases">
        <title>Whole genome shotgun sequence of Catellatospora methionotrophica NBRC 14553.</title>
        <authorList>
            <person name="Komaki H."/>
            <person name="Tamura T."/>
        </authorList>
    </citation>
    <scope>NUCLEOTIDE SEQUENCE</scope>
    <source>
        <strain evidence="1">NBRC 14553</strain>
    </source>
</reference>
<evidence type="ECO:0000313" key="1">
    <source>
        <dbReference type="EMBL" id="GIG16180.1"/>
    </source>
</evidence>
<evidence type="ECO:0000313" key="2">
    <source>
        <dbReference type="Proteomes" id="UP000660339"/>
    </source>
</evidence>
<name>A0A8J3LKH8_9ACTN</name>
<accession>A0A8J3LKH8</accession>
<dbReference type="AlphaFoldDB" id="A0A8J3LKH8"/>
<dbReference type="Proteomes" id="UP000660339">
    <property type="component" value="Unassembled WGS sequence"/>
</dbReference>
<gene>
    <name evidence="1" type="ORF">Cme02nite_45120</name>
</gene>